<sequence length="446" mass="47551">MPSLNRRAFLTGVAASVVALPARGAPQIGPRLIEARAGKAKLGQAETDILGFDGVAPGPVLRYKQGQELDVRLVNKLDLPATIHWHGMRGENAMDGTAPLTQAAVAPGGSFDYRRKLSEPGLFCYRPSVYGKTPELIGRGLKGLLVVDEPNPLPADHDLLLVLDDWRLDAQGKIEGTFGDASEARAAGRIGPTLAVNGKAAPATAELQANSRVRLRLANLANARIMILTFDGVQPFVVAIDSQPCEAFEPVRRSIPVAPGARFELIFDMPATEGAKARVLLRGPNNSESEILVATAKGARAEKRGLIYSLLSNPALPAEIKLNNAKKVDLVIEPGPAGGAGWVINGAATNGYDGPPLFSVKRGTPVTLGYVNKSMVPLAMHVHGHAMRLLHDLDDGWEPYWRNGVIVPAAKTKHVSFIADAPGKWAIHDDILEHEAAGLATWFATV</sequence>
<reference evidence="3 4" key="1">
    <citation type="journal article" date="2023" name="Int. J. Syst. Evol. Microbiol.">
        <title>Methylocystis iwaonis sp. nov., a type II methane-oxidizing bacterium from surface soil of a rice paddy field in Japan, and emended description of the genus Methylocystis (ex Whittenbury et al. 1970) Bowman et al. 1993.</title>
        <authorList>
            <person name="Kaise H."/>
            <person name="Sawadogo J.B."/>
            <person name="Alam M.S."/>
            <person name="Ueno C."/>
            <person name="Dianou D."/>
            <person name="Shinjo R."/>
            <person name="Asakawa S."/>
        </authorList>
    </citation>
    <scope>NUCLEOTIDE SEQUENCE [LARGE SCALE GENOMIC DNA]</scope>
    <source>
        <strain evidence="3 4">SS37A-Re</strain>
    </source>
</reference>
<dbReference type="Gene3D" id="2.60.40.420">
    <property type="entry name" value="Cupredoxins - blue copper proteins"/>
    <property type="match status" value="3"/>
</dbReference>
<dbReference type="InterPro" id="IPR011706">
    <property type="entry name" value="Cu-oxidase_C"/>
</dbReference>
<feature type="domain" description="Plastocyanin-like" evidence="2">
    <location>
        <begin position="42"/>
        <end position="151"/>
    </location>
</feature>
<evidence type="ECO:0000313" key="4">
    <source>
        <dbReference type="Proteomes" id="UP001317629"/>
    </source>
</evidence>
<dbReference type="InterPro" id="IPR006311">
    <property type="entry name" value="TAT_signal"/>
</dbReference>
<dbReference type="PROSITE" id="PS51318">
    <property type="entry name" value="TAT"/>
    <property type="match status" value="1"/>
</dbReference>
<accession>A0ABN6VGB3</accession>
<name>A0ABN6VGB3_9HYPH</name>
<dbReference type="PANTHER" id="PTHR11709">
    <property type="entry name" value="MULTI-COPPER OXIDASE"/>
    <property type="match status" value="1"/>
</dbReference>
<gene>
    <name evidence="3" type="ORF">SS37A_22680</name>
</gene>
<dbReference type="InterPro" id="IPR008972">
    <property type="entry name" value="Cupredoxin"/>
</dbReference>
<feature type="domain" description="Plastocyanin-like" evidence="1">
    <location>
        <begin position="352"/>
        <end position="445"/>
    </location>
</feature>
<dbReference type="RefSeq" id="WP_281928007.1">
    <property type="nucleotide sequence ID" value="NZ_AP027142.1"/>
</dbReference>
<evidence type="ECO:0000313" key="3">
    <source>
        <dbReference type="EMBL" id="BDV34739.1"/>
    </source>
</evidence>
<dbReference type="SUPFAM" id="SSF49503">
    <property type="entry name" value="Cupredoxins"/>
    <property type="match status" value="3"/>
</dbReference>
<protein>
    <submittedName>
        <fullName evidence="3">Oxidoreductase</fullName>
    </submittedName>
</protein>
<dbReference type="InterPro" id="IPR045087">
    <property type="entry name" value="Cu-oxidase_fam"/>
</dbReference>
<proteinExistence type="predicted"/>
<dbReference type="Proteomes" id="UP001317629">
    <property type="component" value="Chromosome"/>
</dbReference>
<dbReference type="EMBL" id="AP027142">
    <property type="protein sequence ID" value="BDV34739.1"/>
    <property type="molecule type" value="Genomic_DNA"/>
</dbReference>
<dbReference type="Pfam" id="PF07731">
    <property type="entry name" value="Cu-oxidase_2"/>
    <property type="match status" value="1"/>
</dbReference>
<dbReference type="Pfam" id="PF07732">
    <property type="entry name" value="Cu-oxidase_3"/>
    <property type="match status" value="1"/>
</dbReference>
<dbReference type="PANTHER" id="PTHR11709:SF2">
    <property type="entry name" value="MULTICOPPER OXIDASE LPR1"/>
    <property type="match status" value="1"/>
</dbReference>
<dbReference type="InterPro" id="IPR011707">
    <property type="entry name" value="Cu-oxidase-like_N"/>
</dbReference>
<organism evidence="3 4">
    <name type="scientific">Methylocystis iwaonis</name>
    <dbReference type="NCBI Taxonomy" id="2885079"/>
    <lineage>
        <taxon>Bacteria</taxon>
        <taxon>Pseudomonadati</taxon>
        <taxon>Pseudomonadota</taxon>
        <taxon>Alphaproteobacteria</taxon>
        <taxon>Hyphomicrobiales</taxon>
        <taxon>Methylocystaceae</taxon>
        <taxon>Methylocystis</taxon>
    </lineage>
</organism>
<evidence type="ECO:0000259" key="1">
    <source>
        <dbReference type="Pfam" id="PF07731"/>
    </source>
</evidence>
<keyword evidence="4" id="KW-1185">Reference proteome</keyword>
<evidence type="ECO:0000259" key="2">
    <source>
        <dbReference type="Pfam" id="PF07732"/>
    </source>
</evidence>